<evidence type="ECO:0000313" key="2">
    <source>
        <dbReference type="EMBL" id="GAJ00202.1"/>
    </source>
</evidence>
<feature type="compositionally biased region" description="Polar residues" evidence="1">
    <location>
        <begin position="82"/>
        <end position="119"/>
    </location>
</feature>
<dbReference type="EMBL" id="BARW01015902">
    <property type="protein sequence ID" value="GAJ00202.1"/>
    <property type="molecule type" value="Genomic_DNA"/>
</dbReference>
<sequence length="119" mass="13198">GSVIYTRIKPLYIKRLVGAGYGDGKCLREVREEELSKVLPRRLVKRIQERTKEDKDNQEAEKQKLIAEAENPKPEPAILSSPLKTTNTTSASHNLQPVSASSPSKTENPNSNLNTKNSA</sequence>
<feature type="region of interest" description="Disordered" evidence="1">
    <location>
        <begin position="44"/>
        <end position="119"/>
    </location>
</feature>
<name>X1U9B5_9ZZZZ</name>
<proteinExistence type="predicted"/>
<feature type="non-terminal residue" evidence="2">
    <location>
        <position position="1"/>
    </location>
</feature>
<reference evidence="2" key="1">
    <citation type="journal article" date="2014" name="Front. Microbiol.">
        <title>High frequency of phylogenetically diverse reductive dehalogenase-homologous genes in deep subseafloor sedimentary metagenomes.</title>
        <authorList>
            <person name="Kawai M."/>
            <person name="Futagami T."/>
            <person name="Toyoda A."/>
            <person name="Takaki Y."/>
            <person name="Nishi S."/>
            <person name="Hori S."/>
            <person name="Arai W."/>
            <person name="Tsubouchi T."/>
            <person name="Morono Y."/>
            <person name="Uchiyama I."/>
            <person name="Ito T."/>
            <person name="Fujiyama A."/>
            <person name="Inagaki F."/>
            <person name="Takami H."/>
        </authorList>
    </citation>
    <scope>NUCLEOTIDE SEQUENCE</scope>
    <source>
        <strain evidence="2">Expedition CK06-06</strain>
    </source>
</reference>
<evidence type="ECO:0000256" key="1">
    <source>
        <dbReference type="SAM" id="MobiDB-lite"/>
    </source>
</evidence>
<protein>
    <submittedName>
        <fullName evidence="2">Uncharacterized protein</fullName>
    </submittedName>
</protein>
<dbReference type="AlphaFoldDB" id="X1U9B5"/>
<feature type="compositionally biased region" description="Basic and acidic residues" evidence="1">
    <location>
        <begin position="46"/>
        <end position="73"/>
    </location>
</feature>
<accession>X1U9B5</accession>
<organism evidence="2">
    <name type="scientific">marine sediment metagenome</name>
    <dbReference type="NCBI Taxonomy" id="412755"/>
    <lineage>
        <taxon>unclassified sequences</taxon>
        <taxon>metagenomes</taxon>
        <taxon>ecological metagenomes</taxon>
    </lineage>
</organism>
<comment type="caution">
    <text evidence="2">The sequence shown here is derived from an EMBL/GenBank/DDBJ whole genome shotgun (WGS) entry which is preliminary data.</text>
</comment>
<gene>
    <name evidence="2" type="ORF">S12H4_27810</name>
</gene>